<dbReference type="Pfam" id="PF10011">
    <property type="entry name" value="DUF2254"/>
    <property type="match status" value="1"/>
</dbReference>
<keyword evidence="3" id="KW-1185">Reference proteome</keyword>
<dbReference type="RefSeq" id="WP_145029285.1">
    <property type="nucleotide sequence ID" value="NZ_CP036271.1"/>
</dbReference>
<dbReference type="EMBL" id="CP036271">
    <property type="protein sequence ID" value="QDT53791.1"/>
    <property type="molecule type" value="Genomic_DNA"/>
</dbReference>
<feature type="transmembrane region" description="Helical" evidence="1">
    <location>
        <begin position="135"/>
        <end position="155"/>
    </location>
</feature>
<evidence type="ECO:0008006" key="4">
    <source>
        <dbReference type="Google" id="ProtNLM"/>
    </source>
</evidence>
<dbReference type="Proteomes" id="UP000315700">
    <property type="component" value="Chromosome"/>
</dbReference>
<organism evidence="2 3">
    <name type="scientific">Caulifigura coniformis</name>
    <dbReference type="NCBI Taxonomy" id="2527983"/>
    <lineage>
        <taxon>Bacteria</taxon>
        <taxon>Pseudomonadati</taxon>
        <taxon>Planctomycetota</taxon>
        <taxon>Planctomycetia</taxon>
        <taxon>Planctomycetales</taxon>
        <taxon>Planctomycetaceae</taxon>
        <taxon>Caulifigura</taxon>
    </lineage>
</organism>
<protein>
    <recommendedName>
        <fullName evidence="4">DUF2254 domain-containing protein</fullName>
    </recommendedName>
</protein>
<keyword evidence="1" id="KW-1133">Transmembrane helix</keyword>
<keyword evidence="1" id="KW-0812">Transmembrane</keyword>
<feature type="transmembrane region" description="Helical" evidence="1">
    <location>
        <begin position="21"/>
        <end position="38"/>
    </location>
</feature>
<dbReference type="OrthoDB" id="2955631at2"/>
<feature type="transmembrane region" description="Helical" evidence="1">
    <location>
        <begin position="58"/>
        <end position="84"/>
    </location>
</feature>
<gene>
    <name evidence="2" type="ORF">Pan44_18150</name>
</gene>
<reference evidence="2 3" key="1">
    <citation type="submission" date="2019-02" db="EMBL/GenBank/DDBJ databases">
        <title>Deep-cultivation of Planctomycetes and their phenomic and genomic characterization uncovers novel biology.</title>
        <authorList>
            <person name="Wiegand S."/>
            <person name="Jogler M."/>
            <person name="Boedeker C."/>
            <person name="Pinto D."/>
            <person name="Vollmers J."/>
            <person name="Rivas-Marin E."/>
            <person name="Kohn T."/>
            <person name="Peeters S.H."/>
            <person name="Heuer A."/>
            <person name="Rast P."/>
            <person name="Oberbeckmann S."/>
            <person name="Bunk B."/>
            <person name="Jeske O."/>
            <person name="Meyerdierks A."/>
            <person name="Storesund J.E."/>
            <person name="Kallscheuer N."/>
            <person name="Luecker S."/>
            <person name="Lage O.M."/>
            <person name="Pohl T."/>
            <person name="Merkel B.J."/>
            <person name="Hornburger P."/>
            <person name="Mueller R.-W."/>
            <person name="Bruemmer F."/>
            <person name="Labrenz M."/>
            <person name="Spormann A.M."/>
            <person name="Op den Camp H."/>
            <person name="Overmann J."/>
            <person name="Amann R."/>
            <person name="Jetten M.S.M."/>
            <person name="Mascher T."/>
            <person name="Medema M.H."/>
            <person name="Devos D.P."/>
            <person name="Kaster A.-K."/>
            <person name="Ovreas L."/>
            <person name="Rohde M."/>
            <person name="Galperin M.Y."/>
            <person name="Jogler C."/>
        </authorList>
    </citation>
    <scope>NUCLEOTIDE SEQUENCE [LARGE SCALE GENOMIC DNA]</scope>
    <source>
        <strain evidence="2 3">Pan44</strain>
    </source>
</reference>
<accession>A0A517SCD4</accession>
<sequence length="420" mass="45711">MLSQRWRWNLQRLTKRLWARATLFCLLGIITALIANVLSPYISYRLSKGLGADAVESILTILASSMLTVTVFSLSTMVSAASAAANGATPRATRLLLEDSTAQSALSTFLGGFLFSLVGIIALNSNYYGDGGRSVMFLVTLAVIGMIVVTLVQWIDYLARLGRVGETIDLVEKTASTIMRQYVEDPDLGGTRLVSIPSDALPVTTNSIGYLLHVDAGQLSAISDELDADIFLATRPGTYCSPVRPLAHVLPRGQDFDEQEATRKILKAFSIGDDRSFDQDPRFGLVVLCEIGCRALSPAINDSGTAIDVIGTLIRVLSPLAGIDREDREVKHPRLFVPRISLEDFFEDAFLPLARDGASRVEVGLRLQKAAAALASMGRPELTTAAEGFAASALDRSLRALEFQEDRDRLEREAFRSETH</sequence>
<proteinExistence type="predicted"/>
<evidence type="ECO:0000256" key="1">
    <source>
        <dbReference type="SAM" id="Phobius"/>
    </source>
</evidence>
<evidence type="ECO:0000313" key="2">
    <source>
        <dbReference type="EMBL" id="QDT53791.1"/>
    </source>
</evidence>
<dbReference type="InParanoid" id="A0A517SCD4"/>
<keyword evidence="1" id="KW-0472">Membrane</keyword>
<dbReference type="InterPro" id="IPR018723">
    <property type="entry name" value="DUF2254_membrane"/>
</dbReference>
<dbReference type="AlphaFoldDB" id="A0A517SCD4"/>
<feature type="transmembrane region" description="Helical" evidence="1">
    <location>
        <begin position="105"/>
        <end position="123"/>
    </location>
</feature>
<dbReference type="KEGG" id="ccos:Pan44_18150"/>
<evidence type="ECO:0000313" key="3">
    <source>
        <dbReference type="Proteomes" id="UP000315700"/>
    </source>
</evidence>
<name>A0A517SCD4_9PLAN</name>